<keyword evidence="4" id="KW-1185">Reference proteome</keyword>
<dbReference type="Gene3D" id="3.30.1490.20">
    <property type="entry name" value="ATP-grasp fold, A domain"/>
    <property type="match status" value="1"/>
</dbReference>
<sequence length="861" mass="98093">MKKLIYHLDTKDIVKLSEVGGKAKSLIESTRIGLNVPDGFILTVEFFTPWTEDLKKNEIWEEFLKNPSRESCDKLKKIADKFEFKEGQGKILEGAKKRYAKDSIFAVRSSSPEEDLEGISFAGMYETSLGITADNLKIAIKTAFASMLDTKVVEYKKIQGISIENPEIAVIVQRQIYSEISGIAFSLNPQNNCYDEAYINASFGLGETIVSGQVTPDTYVVEKVQRKIIEKTIAEKKTGLWLEEDGGIVERENEDRNAPALTDEEILLVSDFVSKCENYYGFPMDIEWAMAEGELYLLQARPVTSYLPIYEEMMTQPGERKILYLDLTVLTQGFSENISILGLEIWGKMLDAAKGGVMPVGKDGGVINIHGRQYMNISNYLKLMGGNRTTQLWGNYDKPTRMIFESINLKEEYEAETLTPKMKGVKKAILRQIFNMSLFFIKGLYKEKKLLQEYVDKGEEVYQYAVTKVKNDRPFDVVVDEVFKEFEGLIKPAYIIMLGISNYSKIKKMFKGMGLDDEIISLSMDLQGNPTSKMGREMLRLASFDEVQKISTGKEFAEKLSRNEFSEEFTAFYEEYIHRYGARGFKEIDIAAPRSYENPEKFFIQLKALNIHDNVVLTVKERKQKAYNKLLEKAKELGKKKKFIKYAGIYDETMGYREHPKYLYVIINDALRKVALEIGRQFKDEGRLKFKDQIFDLTIKQVREAQNNKENLQGIIEKNLKLRKTREHIKDWPKIIDSRGKIFRYIRESEEGDLAGDPISPGVIRGRAKVLNSPYEKSLEKGEILVARATEPAWTPIFVNASGVVMEIGGPLQHGAIIAREYGIPCVSGIHKATEIIKDGDLLEVDGSSGIVKIVEKKDHR</sequence>
<dbReference type="InterPro" id="IPR036637">
    <property type="entry name" value="Phosphohistidine_dom_sf"/>
</dbReference>
<feature type="domain" description="PEP-utilising enzyme mobile" evidence="1">
    <location>
        <begin position="780"/>
        <end position="850"/>
    </location>
</feature>
<dbReference type="EMBL" id="QUAJ01000003">
    <property type="protein sequence ID" value="REI42737.1"/>
    <property type="molecule type" value="Genomic_DNA"/>
</dbReference>
<dbReference type="Gene3D" id="3.30.470.20">
    <property type="entry name" value="ATP-grasp fold, B domain"/>
    <property type="match status" value="1"/>
</dbReference>
<gene>
    <name evidence="3" type="ORF">DYH56_02930</name>
</gene>
<dbReference type="SUPFAM" id="SSF56059">
    <property type="entry name" value="Glutathione synthetase ATP-binding domain-like"/>
    <property type="match status" value="1"/>
</dbReference>
<accession>A0ABX9KK86</accession>
<dbReference type="Pfam" id="PF01326">
    <property type="entry name" value="PPDK_N"/>
    <property type="match status" value="1"/>
</dbReference>
<reference evidence="3 4" key="1">
    <citation type="submission" date="2018-08" db="EMBL/GenBank/DDBJ databases">
        <title>Draft genome sequence of Psychrilyobacter sp. strain SD5 isolated from Black Sea water.</title>
        <authorList>
            <person name="Yadav S."/>
            <person name="Villanueva L."/>
            <person name="Damste J.S.S."/>
        </authorList>
    </citation>
    <scope>NUCLEOTIDE SEQUENCE [LARGE SCALE GENOMIC DNA]</scope>
    <source>
        <strain evidence="3 4">SD5</strain>
    </source>
</reference>
<dbReference type="SUPFAM" id="SSF52009">
    <property type="entry name" value="Phosphohistidine domain"/>
    <property type="match status" value="1"/>
</dbReference>
<evidence type="ECO:0008006" key="5">
    <source>
        <dbReference type="Google" id="ProtNLM"/>
    </source>
</evidence>
<feature type="domain" description="Pyruvate phosphate dikinase AMP/ATP-binding" evidence="2">
    <location>
        <begin position="18"/>
        <end position="305"/>
    </location>
</feature>
<dbReference type="PANTHER" id="PTHR43615:SF1">
    <property type="entry name" value="PPDK_N DOMAIN-CONTAINING PROTEIN"/>
    <property type="match status" value="1"/>
</dbReference>
<dbReference type="Proteomes" id="UP000263486">
    <property type="component" value="Unassembled WGS sequence"/>
</dbReference>
<organism evidence="3 4">
    <name type="scientific">Psychrilyobacter piezotolerans</name>
    <dbReference type="NCBI Taxonomy" id="2293438"/>
    <lineage>
        <taxon>Bacteria</taxon>
        <taxon>Fusobacteriati</taxon>
        <taxon>Fusobacteriota</taxon>
        <taxon>Fusobacteriia</taxon>
        <taxon>Fusobacteriales</taxon>
        <taxon>Fusobacteriaceae</taxon>
        <taxon>Psychrilyobacter</taxon>
    </lineage>
</organism>
<dbReference type="RefSeq" id="WP_114641360.1">
    <property type="nucleotide sequence ID" value="NZ_JAACIO010000003.1"/>
</dbReference>
<evidence type="ECO:0000313" key="4">
    <source>
        <dbReference type="Proteomes" id="UP000263486"/>
    </source>
</evidence>
<name>A0ABX9KK86_9FUSO</name>
<comment type="caution">
    <text evidence="3">The sequence shown here is derived from an EMBL/GenBank/DDBJ whole genome shotgun (WGS) entry which is preliminary data.</text>
</comment>
<evidence type="ECO:0000259" key="2">
    <source>
        <dbReference type="Pfam" id="PF01326"/>
    </source>
</evidence>
<protein>
    <recommendedName>
        <fullName evidence="5">Phosphoenolpyruvate synthase</fullName>
    </recommendedName>
</protein>
<dbReference type="InterPro" id="IPR013815">
    <property type="entry name" value="ATP_grasp_subdomain_1"/>
</dbReference>
<dbReference type="InterPro" id="IPR002192">
    <property type="entry name" value="PPDK_AMP/ATP-bd"/>
</dbReference>
<evidence type="ECO:0000313" key="3">
    <source>
        <dbReference type="EMBL" id="REI42737.1"/>
    </source>
</evidence>
<dbReference type="Gene3D" id="3.50.30.10">
    <property type="entry name" value="Phosphohistidine domain"/>
    <property type="match status" value="1"/>
</dbReference>
<dbReference type="Pfam" id="PF00391">
    <property type="entry name" value="PEP-utilizers"/>
    <property type="match status" value="1"/>
</dbReference>
<dbReference type="InterPro" id="IPR008279">
    <property type="entry name" value="PEP-util_enz_mobile_dom"/>
</dbReference>
<evidence type="ECO:0000259" key="1">
    <source>
        <dbReference type="Pfam" id="PF00391"/>
    </source>
</evidence>
<dbReference type="InterPro" id="IPR051549">
    <property type="entry name" value="PEP_Utilizing_Enz"/>
</dbReference>
<proteinExistence type="predicted"/>
<dbReference type="PANTHER" id="PTHR43615">
    <property type="entry name" value="PHOSPHOENOLPYRUVATE SYNTHASE-RELATED"/>
    <property type="match status" value="1"/>
</dbReference>